<evidence type="ECO:0000313" key="4">
    <source>
        <dbReference type="Proteomes" id="UP000245207"/>
    </source>
</evidence>
<comment type="caution">
    <text evidence="3">The sequence shown here is derived from an EMBL/GenBank/DDBJ whole genome shotgun (WGS) entry which is preliminary data.</text>
</comment>
<dbReference type="InterPro" id="IPR026057">
    <property type="entry name" value="TBL_C"/>
</dbReference>
<protein>
    <submittedName>
        <fullName evidence="3">PMR5 N-terminal domain, PC-Esterase</fullName>
    </submittedName>
</protein>
<comment type="similarity">
    <text evidence="1">Belongs to the PC-esterase family. TBL subfamily.</text>
</comment>
<feature type="domain" description="Trichome birefringence-like C-terminal" evidence="2">
    <location>
        <begin position="3"/>
        <end position="141"/>
    </location>
</feature>
<dbReference type="PANTHER" id="PTHR32285">
    <property type="entry name" value="PROTEIN TRICHOME BIREFRINGENCE-LIKE 9-RELATED"/>
    <property type="match status" value="1"/>
</dbReference>
<gene>
    <name evidence="3" type="ORF">CTI12_AA467830</name>
</gene>
<dbReference type="GO" id="GO:0005794">
    <property type="term" value="C:Golgi apparatus"/>
    <property type="evidence" value="ECO:0007669"/>
    <property type="project" value="TreeGrafter"/>
</dbReference>
<evidence type="ECO:0000259" key="2">
    <source>
        <dbReference type="Pfam" id="PF13839"/>
    </source>
</evidence>
<dbReference type="Proteomes" id="UP000245207">
    <property type="component" value="Unassembled WGS sequence"/>
</dbReference>
<accession>A0A2U1LP48</accession>
<dbReference type="InterPro" id="IPR029962">
    <property type="entry name" value="TBL"/>
</dbReference>
<dbReference type="Pfam" id="PF13839">
    <property type="entry name" value="PC-Esterase"/>
    <property type="match status" value="1"/>
</dbReference>
<dbReference type="PANTHER" id="PTHR32285:SF48">
    <property type="entry name" value="PROTEIN TRICHOME BIREFRINGENCE-LIKE 19"/>
    <property type="match status" value="1"/>
</dbReference>
<keyword evidence="4" id="KW-1185">Reference proteome</keyword>
<reference evidence="3 4" key="1">
    <citation type="journal article" date="2018" name="Mol. Plant">
        <title>The genome of Artemisia annua provides insight into the evolution of Asteraceae family and artemisinin biosynthesis.</title>
        <authorList>
            <person name="Shen Q."/>
            <person name="Zhang L."/>
            <person name="Liao Z."/>
            <person name="Wang S."/>
            <person name="Yan T."/>
            <person name="Shi P."/>
            <person name="Liu M."/>
            <person name="Fu X."/>
            <person name="Pan Q."/>
            <person name="Wang Y."/>
            <person name="Lv Z."/>
            <person name="Lu X."/>
            <person name="Zhang F."/>
            <person name="Jiang W."/>
            <person name="Ma Y."/>
            <person name="Chen M."/>
            <person name="Hao X."/>
            <person name="Li L."/>
            <person name="Tang Y."/>
            <person name="Lv G."/>
            <person name="Zhou Y."/>
            <person name="Sun X."/>
            <person name="Brodelius P.E."/>
            <person name="Rose J.K.C."/>
            <person name="Tang K."/>
        </authorList>
    </citation>
    <scope>NUCLEOTIDE SEQUENCE [LARGE SCALE GENOMIC DNA]</scope>
    <source>
        <strain evidence="4">cv. Huhao1</strain>
        <tissue evidence="3">Leaf</tissue>
    </source>
</reference>
<dbReference type="EMBL" id="PKPP01008402">
    <property type="protein sequence ID" value="PWA50787.1"/>
    <property type="molecule type" value="Genomic_DNA"/>
</dbReference>
<name>A0A2U1LP48_ARTAN</name>
<dbReference type="GO" id="GO:0016413">
    <property type="term" value="F:O-acetyltransferase activity"/>
    <property type="evidence" value="ECO:0007669"/>
    <property type="project" value="InterPro"/>
</dbReference>
<sequence>MTFGYRRALRTAFKGIMSRENFKGVTLLRTFAPMHFEGGNWNEAGDCIRKKPFKNNEIRLEGSNLELYLAQMEELKWAENKAKEVGLKLRIMDITQAMLLRPDGHPSKYGHWPNQTVPMYNDCVHWCLPGPIDTWSEFLLYMLKMEVR</sequence>
<organism evidence="3 4">
    <name type="scientific">Artemisia annua</name>
    <name type="common">Sweet wormwood</name>
    <dbReference type="NCBI Taxonomy" id="35608"/>
    <lineage>
        <taxon>Eukaryota</taxon>
        <taxon>Viridiplantae</taxon>
        <taxon>Streptophyta</taxon>
        <taxon>Embryophyta</taxon>
        <taxon>Tracheophyta</taxon>
        <taxon>Spermatophyta</taxon>
        <taxon>Magnoliopsida</taxon>
        <taxon>eudicotyledons</taxon>
        <taxon>Gunneridae</taxon>
        <taxon>Pentapetalae</taxon>
        <taxon>asterids</taxon>
        <taxon>campanulids</taxon>
        <taxon>Asterales</taxon>
        <taxon>Asteraceae</taxon>
        <taxon>Asteroideae</taxon>
        <taxon>Anthemideae</taxon>
        <taxon>Artemisiinae</taxon>
        <taxon>Artemisia</taxon>
    </lineage>
</organism>
<dbReference type="OrthoDB" id="630188at2759"/>
<dbReference type="AlphaFoldDB" id="A0A2U1LP48"/>
<proteinExistence type="inferred from homology"/>
<evidence type="ECO:0000256" key="1">
    <source>
        <dbReference type="ARBA" id="ARBA00007727"/>
    </source>
</evidence>
<dbReference type="STRING" id="35608.A0A2U1LP48"/>
<evidence type="ECO:0000313" key="3">
    <source>
        <dbReference type="EMBL" id="PWA50787.1"/>
    </source>
</evidence>